<evidence type="ECO:0000256" key="1">
    <source>
        <dbReference type="SAM" id="MobiDB-lite"/>
    </source>
</evidence>
<evidence type="ECO:0000313" key="3">
    <source>
        <dbReference type="EMBL" id="MFC3713070.1"/>
    </source>
</evidence>
<evidence type="ECO:0000256" key="2">
    <source>
        <dbReference type="SAM" id="SignalP"/>
    </source>
</evidence>
<accession>A0ABV7XAA6</accession>
<dbReference type="EMBL" id="JBHRXV010000010">
    <property type="protein sequence ID" value="MFC3713070.1"/>
    <property type="molecule type" value="Genomic_DNA"/>
</dbReference>
<feature type="region of interest" description="Disordered" evidence="1">
    <location>
        <begin position="83"/>
        <end position="103"/>
    </location>
</feature>
<evidence type="ECO:0000313" key="4">
    <source>
        <dbReference type="Proteomes" id="UP001595615"/>
    </source>
</evidence>
<name>A0ABV7XAA6_9SPHN</name>
<proteinExistence type="predicted"/>
<organism evidence="3 4">
    <name type="scientific">Sphingoaurantiacus capsulatus</name>
    <dbReference type="NCBI Taxonomy" id="1771310"/>
    <lineage>
        <taxon>Bacteria</taxon>
        <taxon>Pseudomonadati</taxon>
        <taxon>Pseudomonadota</taxon>
        <taxon>Alphaproteobacteria</taxon>
        <taxon>Sphingomonadales</taxon>
        <taxon>Sphingosinicellaceae</taxon>
        <taxon>Sphingoaurantiacus</taxon>
    </lineage>
</organism>
<feature type="chain" id="PRO_5045613018" description="DUF2946 domain-containing protein" evidence="2">
    <location>
        <begin position="26"/>
        <end position="103"/>
    </location>
</feature>
<comment type="caution">
    <text evidence="3">The sequence shown here is derived from an EMBL/GenBank/DDBJ whole genome shotgun (WGS) entry which is preliminary data.</text>
</comment>
<gene>
    <name evidence="3" type="ORF">ACFOMD_10835</name>
</gene>
<evidence type="ECO:0008006" key="5">
    <source>
        <dbReference type="Google" id="ProtNLM"/>
    </source>
</evidence>
<dbReference type="Proteomes" id="UP001595615">
    <property type="component" value="Unassembled WGS sequence"/>
</dbReference>
<keyword evidence="4" id="KW-1185">Reference proteome</keyword>
<keyword evidence="2" id="KW-0732">Signal</keyword>
<feature type="signal peptide" evidence="2">
    <location>
        <begin position="1"/>
        <end position="25"/>
    </location>
</feature>
<protein>
    <recommendedName>
        <fullName evidence="5">DUF2946 domain-containing protein</fullName>
    </recommendedName>
</protein>
<sequence length="103" mass="10564">MLSRWLLICALAIGLVFGQSTMAAAMTVSATAASDHCSGGSEQSDEQTPAKQMRCGSCAAVEIAAPRPIARIEQAAALPARTGPAPLADLLPDHDTPPPRLAV</sequence>
<dbReference type="RefSeq" id="WP_380861190.1">
    <property type="nucleotide sequence ID" value="NZ_JBHRXV010000010.1"/>
</dbReference>
<reference evidence="4" key="1">
    <citation type="journal article" date="2019" name="Int. J. Syst. Evol. Microbiol.">
        <title>The Global Catalogue of Microorganisms (GCM) 10K type strain sequencing project: providing services to taxonomists for standard genome sequencing and annotation.</title>
        <authorList>
            <consortium name="The Broad Institute Genomics Platform"/>
            <consortium name="The Broad Institute Genome Sequencing Center for Infectious Disease"/>
            <person name="Wu L."/>
            <person name="Ma J."/>
        </authorList>
    </citation>
    <scope>NUCLEOTIDE SEQUENCE [LARGE SCALE GENOMIC DNA]</scope>
    <source>
        <strain evidence="4">KCTC 42644</strain>
    </source>
</reference>